<dbReference type="PANTHER" id="PTHR34265">
    <property type="entry name" value="TYPE III PANTOTHENATE KINASE"/>
    <property type="match status" value="1"/>
</dbReference>
<dbReference type="PANTHER" id="PTHR34265:SF1">
    <property type="entry name" value="TYPE III PANTOTHENATE KINASE"/>
    <property type="match status" value="1"/>
</dbReference>
<feature type="binding site" evidence="16">
    <location>
        <position position="173"/>
    </location>
    <ligand>
        <name>substrate</name>
    </ligand>
</feature>
<dbReference type="InterPro" id="IPR004619">
    <property type="entry name" value="Type_III_PanK"/>
</dbReference>
<feature type="binding site" evidence="16">
    <location>
        <begin position="97"/>
        <end position="100"/>
    </location>
    <ligand>
        <name>substrate</name>
    </ligand>
</feature>
<evidence type="ECO:0000256" key="16">
    <source>
        <dbReference type="HAMAP-Rule" id="MF_01274"/>
    </source>
</evidence>
<comment type="caution">
    <text evidence="16">Lacks conserved residue(s) required for the propagation of feature annotation.</text>
</comment>
<evidence type="ECO:0000256" key="3">
    <source>
        <dbReference type="ARBA" id="ARBA00004496"/>
    </source>
</evidence>
<comment type="caution">
    <text evidence="17">The sequence shown here is derived from an EMBL/GenBank/DDBJ whole genome shotgun (WGS) entry which is preliminary data.</text>
</comment>
<dbReference type="Proteomes" id="UP001198034">
    <property type="component" value="Unassembled WGS sequence"/>
</dbReference>
<dbReference type="GO" id="GO:0004594">
    <property type="term" value="F:pantothenate kinase activity"/>
    <property type="evidence" value="ECO:0007669"/>
    <property type="project" value="UniProtKB-EC"/>
</dbReference>
<evidence type="ECO:0000256" key="4">
    <source>
        <dbReference type="ARBA" id="ARBA00005225"/>
    </source>
</evidence>
<gene>
    <name evidence="16" type="primary">coaX</name>
    <name evidence="17" type="ORF">LG219_04410</name>
</gene>
<keyword evidence="13 16" id="KW-0173">Coenzyme A biosynthesis</keyword>
<dbReference type="RefSeq" id="WP_226763330.1">
    <property type="nucleotide sequence ID" value="NZ_JAJAWG010000002.1"/>
</dbReference>
<keyword evidence="10 16" id="KW-0418">Kinase</keyword>
<evidence type="ECO:0000256" key="9">
    <source>
        <dbReference type="ARBA" id="ARBA00022741"/>
    </source>
</evidence>
<dbReference type="EMBL" id="JAJAWG010000002">
    <property type="protein sequence ID" value="MCB5195534.1"/>
    <property type="molecule type" value="Genomic_DNA"/>
</dbReference>
<proteinExistence type="inferred from homology"/>
<sequence length="248" mass="26314">MKQIAYLLLDLGNSRIKWRHSASGCSGVAHSCSELWQQVADLPAGAQILGCAVGAADLQQQIDQLFAQHWHVLPQWLQVTRQALGIMNHYPQLHEQGPDRWAAVLGAHQHYPQQNLLVISAGTAIVIDTLLANGDYLGGSIAPGLGLMKSALHQATARLPHARGTLQAFPQSTLDAIETGCLRAIIGSIEQALSAAIAHGHPIDQVIVFGGDAAYLQPLLHAKAIAMDNLVLDGLAALLAASDGKLNP</sequence>
<evidence type="ECO:0000256" key="1">
    <source>
        <dbReference type="ARBA" id="ARBA00001206"/>
    </source>
</evidence>
<dbReference type="Pfam" id="PF03309">
    <property type="entry name" value="Pan_kinase"/>
    <property type="match status" value="1"/>
</dbReference>
<comment type="pathway">
    <text evidence="4 16">Cofactor biosynthesis; coenzyme A biosynthesis; CoA from (R)-pantothenate: step 1/5.</text>
</comment>
<feature type="binding site" evidence="16">
    <location>
        <begin position="10"/>
        <end position="17"/>
    </location>
    <ligand>
        <name>ATP</name>
        <dbReference type="ChEBI" id="CHEBI:30616"/>
    </ligand>
</feature>
<protein>
    <recommendedName>
        <fullName evidence="15 16">Type III pantothenate kinase</fullName>
        <ecNumber evidence="6 16">2.7.1.33</ecNumber>
    </recommendedName>
    <alternativeName>
        <fullName evidence="16">PanK-III</fullName>
    </alternativeName>
    <alternativeName>
        <fullName evidence="16">Pantothenic acid kinase</fullName>
    </alternativeName>
</protein>
<keyword evidence="12 16" id="KW-0630">Potassium</keyword>
<dbReference type="CDD" id="cd24015">
    <property type="entry name" value="ASKHA_NBD_PanK-III"/>
    <property type="match status" value="1"/>
</dbReference>
<evidence type="ECO:0000256" key="6">
    <source>
        <dbReference type="ARBA" id="ARBA00012102"/>
    </source>
</evidence>
<evidence type="ECO:0000256" key="2">
    <source>
        <dbReference type="ARBA" id="ARBA00001958"/>
    </source>
</evidence>
<comment type="subcellular location">
    <subcellularLocation>
        <location evidence="3 16">Cytoplasm</location>
    </subcellularLocation>
</comment>
<keyword evidence="8 16" id="KW-0808">Transferase</keyword>
<keyword evidence="7 16" id="KW-0963">Cytoplasm</keyword>
<evidence type="ECO:0000256" key="13">
    <source>
        <dbReference type="ARBA" id="ARBA00022993"/>
    </source>
</evidence>
<feature type="active site" description="Proton acceptor" evidence="16">
    <location>
        <position position="99"/>
    </location>
</feature>
<reference evidence="17 18" key="1">
    <citation type="submission" date="2021-10" db="EMBL/GenBank/DDBJ databases">
        <authorList>
            <person name="Chen M."/>
        </authorList>
    </citation>
    <scope>NUCLEOTIDE SEQUENCE [LARGE SCALE GENOMIC DNA]</scope>
    <source>
        <strain evidence="17 18">H3-26</strain>
    </source>
</reference>
<dbReference type="HAMAP" id="MF_01274">
    <property type="entry name" value="Pantothen_kinase_3"/>
    <property type="match status" value="1"/>
</dbReference>
<comment type="cofactor">
    <cofactor evidence="2">
        <name>K(+)</name>
        <dbReference type="ChEBI" id="CHEBI:29103"/>
    </cofactor>
</comment>
<evidence type="ECO:0000256" key="8">
    <source>
        <dbReference type="ARBA" id="ARBA00022679"/>
    </source>
</evidence>
<evidence type="ECO:0000256" key="5">
    <source>
        <dbReference type="ARBA" id="ARBA00011738"/>
    </source>
</evidence>
<evidence type="ECO:0000256" key="15">
    <source>
        <dbReference type="ARBA" id="ARBA00040883"/>
    </source>
</evidence>
<comment type="subunit">
    <text evidence="5 16">Homodimer.</text>
</comment>
<dbReference type="InterPro" id="IPR043129">
    <property type="entry name" value="ATPase_NBD"/>
</dbReference>
<evidence type="ECO:0000256" key="12">
    <source>
        <dbReference type="ARBA" id="ARBA00022958"/>
    </source>
</evidence>
<dbReference type="NCBIfam" id="TIGR00671">
    <property type="entry name" value="baf"/>
    <property type="match status" value="1"/>
</dbReference>
<comment type="similarity">
    <text evidence="14 16">Belongs to the type III pantothenate kinase family.</text>
</comment>
<dbReference type="Gene3D" id="3.30.420.40">
    <property type="match status" value="2"/>
</dbReference>
<comment type="cofactor">
    <cofactor evidence="16">
        <name>NH4(+)</name>
        <dbReference type="ChEBI" id="CHEBI:28938"/>
    </cofactor>
    <cofactor evidence="16">
        <name>K(+)</name>
        <dbReference type="ChEBI" id="CHEBI:29103"/>
    </cofactor>
    <text evidence="16">A monovalent cation. Ammonium or potassium.</text>
</comment>
<accession>A0ABS8BIJ5</accession>
<comment type="function">
    <text evidence="16">Catalyzes the phosphorylation of pantothenate (Pan), the first step in CoA biosynthesis.</text>
</comment>
<feature type="binding site" evidence="16">
    <location>
        <position position="123"/>
    </location>
    <ligand>
        <name>ATP</name>
        <dbReference type="ChEBI" id="CHEBI:30616"/>
    </ligand>
</feature>
<evidence type="ECO:0000256" key="14">
    <source>
        <dbReference type="ARBA" id="ARBA00038036"/>
    </source>
</evidence>
<feature type="binding site" evidence="16">
    <location>
        <position position="90"/>
    </location>
    <ligand>
        <name>substrate</name>
    </ligand>
</feature>
<keyword evidence="11 16" id="KW-0067">ATP-binding</keyword>
<keyword evidence="18" id="KW-1185">Reference proteome</keyword>
<comment type="catalytic activity">
    <reaction evidence="1 16">
        <text>(R)-pantothenate + ATP = (R)-4'-phosphopantothenate + ADP + H(+)</text>
        <dbReference type="Rhea" id="RHEA:16373"/>
        <dbReference type="ChEBI" id="CHEBI:10986"/>
        <dbReference type="ChEBI" id="CHEBI:15378"/>
        <dbReference type="ChEBI" id="CHEBI:29032"/>
        <dbReference type="ChEBI" id="CHEBI:30616"/>
        <dbReference type="ChEBI" id="CHEBI:456216"/>
        <dbReference type="EC" id="2.7.1.33"/>
    </reaction>
</comment>
<keyword evidence="9 16" id="KW-0547">Nucleotide-binding</keyword>
<dbReference type="EC" id="2.7.1.33" evidence="6 16"/>
<organism evidence="17 18">
    <name type="scientific">Deefgea salmonis</name>
    <dbReference type="NCBI Taxonomy" id="2875502"/>
    <lineage>
        <taxon>Bacteria</taxon>
        <taxon>Pseudomonadati</taxon>
        <taxon>Pseudomonadota</taxon>
        <taxon>Betaproteobacteria</taxon>
        <taxon>Neisseriales</taxon>
        <taxon>Chitinibacteraceae</taxon>
        <taxon>Deefgea</taxon>
    </lineage>
</organism>
<evidence type="ECO:0000313" key="17">
    <source>
        <dbReference type="EMBL" id="MCB5195534.1"/>
    </source>
</evidence>
<evidence type="ECO:0000256" key="7">
    <source>
        <dbReference type="ARBA" id="ARBA00022490"/>
    </source>
</evidence>
<dbReference type="SUPFAM" id="SSF53067">
    <property type="entry name" value="Actin-like ATPase domain"/>
    <property type="match status" value="2"/>
</dbReference>
<evidence type="ECO:0000256" key="11">
    <source>
        <dbReference type="ARBA" id="ARBA00022840"/>
    </source>
</evidence>
<evidence type="ECO:0000313" key="18">
    <source>
        <dbReference type="Proteomes" id="UP001198034"/>
    </source>
</evidence>
<evidence type="ECO:0000256" key="10">
    <source>
        <dbReference type="ARBA" id="ARBA00022777"/>
    </source>
</evidence>
<name>A0ABS8BIJ5_9NEIS</name>